<evidence type="ECO:0000313" key="11">
    <source>
        <dbReference type="EMBL" id="CAF1005504.1"/>
    </source>
</evidence>
<evidence type="ECO:0000259" key="10">
    <source>
        <dbReference type="PROSITE" id="PS50240"/>
    </source>
</evidence>
<evidence type="ECO:0000256" key="1">
    <source>
        <dbReference type="ARBA" id="ARBA00004613"/>
    </source>
</evidence>
<evidence type="ECO:0000256" key="7">
    <source>
        <dbReference type="ARBA" id="ARBA00023157"/>
    </source>
</evidence>
<dbReference type="InterPro" id="IPR033116">
    <property type="entry name" value="TRYPSIN_SER"/>
</dbReference>
<dbReference type="PROSITE" id="PS50240">
    <property type="entry name" value="TRYPSIN_DOM"/>
    <property type="match status" value="1"/>
</dbReference>
<keyword evidence="5 9" id="KW-0378">Hydrolase</keyword>
<comment type="caution">
    <text evidence="11">The sequence shown here is derived from an EMBL/GenBank/DDBJ whole genome shotgun (WGS) entry which is preliminary data.</text>
</comment>
<dbReference type="InterPro" id="IPR018114">
    <property type="entry name" value="TRYPSIN_HIS"/>
</dbReference>
<sequence>CEIKQQPHVRRTRRIIGGNIAWPGQIPWQVSINVNGDHFCGGALIHQQWVISAAHCLKYFTSIENFFVVLGLHYLDKADLNVQVYRVVAWYPFPRYDPWGDPADGNITRNDNDLILLKLEKPARLTQRVQPISLPEPMHSFNSQCCIVSGFGVIKESRHSTILKYLTVPLVDRDECARGHRPKRIKDFHICAGFWSGGSDACSGDSGGPLACYDQSQNGSRPILAGVVSWGIRCALEKTYGVYHLFKNDALDIKMNTGSLELLN</sequence>
<evidence type="ECO:0000256" key="9">
    <source>
        <dbReference type="RuleBase" id="RU363034"/>
    </source>
</evidence>
<dbReference type="EMBL" id="CAJNOQ010003303">
    <property type="protein sequence ID" value="CAF1005504.1"/>
    <property type="molecule type" value="Genomic_DNA"/>
</dbReference>
<accession>A0A814H7P0</accession>
<dbReference type="InterPro" id="IPR001314">
    <property type="entry name" value="Peptidase_S1A"/>
</dbReference>
<evidence type="ECO:0000256" key="4">
    <source>
        <dbReference type="ARBA" id="ARBA00022729"/>
    </source>
</evidence>
<name>A0A814H7P0_9BILA</name>
<dbReference type="PANTHER" id="PTHR24264">
    <property type="entry name" value="TRYPSIN-RELATED"/>
    <property type="match status" value="1"/>
</dbReference>
<dbReference type="PROSITE" id="PS00135">
    <property type="entry name" value="TRYPSIN_SER"/>
    <property type="match status" value="1"/>
</dbReference>
<dbReference type="InterPro" id="IPR043504">
    <property type="entry name" value="Peptidase_S1_PA_chymotrypsin"/>
</dbReference>
<dbReference type="Gene3D" id="2.40.10.10">
    <property type="entry name" value="Trypsin-like serine proteases"/>
    <property type="match status" value="1"/>
</dbReference>
<dbReference type="EMBL" id="CAJOBC010003303">
    <property type="protein sequence ID" value="CAF3776854.1"/>
    <property type="molecule type" value="Genomic_DNA"/>
</dbReference>
<keyword evidence="4" id="KW-0732">Signal</keyword>
<evidence type="ECO:0000256" key="3">
    <source>
        <dbReference type="ARBA" id="ARBA00022670"/>
    </source>
</evidence>
<dbReference type="Proteomes" id="UP000663829">
    <property type="component" value="Unassembled WGS sequence"/>
</dbReference>
<dbReference type="PANTHER" id="PTHR24264:SF54">
    <property type="entry name" value="PEPTIDASE S1 DOMAIN-CONTAINING PROTEIN"/>
    <property type="match status" value="1"/>
</dbReference>
<evidence type="ECO:0000313" key="13">
    <source>
        <dbReference type="Proteomes" id="UP000663829"/>
    </source>
</evidence>
<organism evidence="11 13">
    <name type="scientific">Didymodactylos carnosus</name>
    <dbReference type="NCBI Taxonomy" id="1234261"/>
    <lineage>
        <taxon>Eukaryota</taxon>
        <taxon>Metazoa</taxon>
        <taxon>Spiralia</taxon>
        <taxon>Gnathifera</taxon>
        <taxon>Rotifera</taxon>
        <taxon>Eurotatoria</taxon>
        <taxon>Bdelloidea</taxon>
        <taxon>Philodinida</taxon>
        <taxon>Philodinidae</taxon>
        <taxon>Didymodactylos</taxon>
    </lineage>
</organism>
<dbReference type="InterPro" id="IPR050127">
    <property type="entry name" value="Serine_Proteases_S1"/>
</dbReference>
<dbReference type="OrthoDB" id="10059102at2759"/>
<keyword evidence="6 9" id="KW-0720">Serine protease</keyword>
<dbReference type="PROSITE" id="PS00134">
    <property type="entry name" value="TRYPSIN_HIS"/>
    <property type="match status" value="1"/>
</dbReference>
<dbReference type="InterPro" id="IPR001254">
    <property type="entry name" value="Trypsin_dom"/>
</dbReference>
<protein>
    <recommendedName>
        <fullName evidence="10">Peptidase S1 domain-containing protein</fullName>
    </recommendedName>
</protein>
<dbReference type="AlphaFoldDB" id="A0A814H7P0"/>
<reference evidence="11" key="1">
    <citation type="submission" date="2021-02" db="EMBL/GenBank/DDBJ databases">
        <authorList>
            <person name="Nowell W R."/>
        </authorList>
    </citation>
    <scope>NUCLEOTIDE SEQUENCE</scope>
</reference>
<keyword evidence="8" id="KW-0325">Glycoprotein</keyword>
<dbReference type="PRINTS" id="PR00722">
    <property type="entry name" value="CHYMOTRYPSIN"/>
</dbReference>
<dbReference type="FunFam" id="2.40.10.10:FF:000054">
    <property type="entry name" value="Complement C1r subcomponent"/>
    <property type="match status" value="1"/>
</dbReference>
<dbReference type="GO" id="GO:0004252">
    <property type="term" value="F:serine-type endopeptidase activity"/>
    <property type="evidence" value="ECO:0007669"/>
    <property type="project" value="InterPro"/>
</dbReference>
<dbReference type="GO" id="GO:0006508">
    <property type="term" value="P:proteolysis"/>
    <property type="evidence" value="ECO:0007669"/>
    <property type="project" value="UniProtKB-KW"/>
</dbReference>
<dbReference type="CDD" id="cd00190">
    <property type="entry name" value="Tryp_SPc"/>
    <property type="match status" value="1"/>
</dbReference>
<dbReference type="SUPFAM" id="SSF50494">
    <property type="entry name" value="Trypsin-like serine proteases"/>
    <property type="match status" value="1"/>
</dbReference>
<keyword evidence="3 9" id="KW-0645">Protease</keyword>
<evidence type="ECO:0000256" key="8">
    <source>
        <dbReference type="ARBA" id="ARBA00023180"/>
    </source>
</evidence>
<evidence type="ECO:0000256" key="2">
    <source>
        <dbReference type="ARBA" id="ARBA00022525"/>
    </source>
</evidence>
<gene>
    <name evidence="11" type="ORF">GPM918_LOCUS13988</name>
    <name evidence="12" type="ORF">SRO942_LOCUS13988</name>
</gene>
<evidence type="ECO:0000256" key="6">
    <source>
        <dbReference type="ARBA" id="ARBA00022825"/>
    </source>
</evidence>
<evidence type="ECO:0000313" key="12">
    <source>
        <dbReference type="EMBL" id="CAF3776854.1"/>
    </source>
</evidence>
<feature type="non-terminal residue" evidence="11">
    <location>
        <position position="264"/>
    </location>
</feature>
<dbReference type="Pfam" id="PF00089">
    <property type="entry name" value="Trypsin"/>
    <property type="match status" value="1"/>
</dbReference>
<feature type="domain" description="Peptidase S1" evidence="10">
    <location>
        <begin position="15"/>
        <end position="264"/>
    </location>
</feature>
<keyword evidence="13" id="KW-1185">Reference proteome</keyword>
<comment type="subcellular location">
    <subcellularLocation>
        <location evidence="1">Secreted</location>
    </subcellularLocation>
</comment>
<dbReference type="FunFam" id="2.40.10.10:FF:000005">
    <property type="entry name" value="Serine protease 37"/>
    <property type="match status" value="1"/>
</dbReference>
<evidence type="ECO:0000256" key="5">
    <source>
        <dbReference type="ARBA" id="ARBA00022801"/>
    </source>
</evidence>
<dbReference type="GO" id="GO:0005615">
    <property type="term" value="C:extracellular space"/>
    <property type="evidence" value="ECO:0007669"/>
    <property type="project" value="TreeGrafter"/>
</dbReference>
<dbReference type="SMART" id="SM00020">
    <property type="entry name" value="Tryp_SPc"/>
    <property type="match status" value="1"/>
</dbReference>
<dbReference type="InterPro" id="IPR009003">
    <property type="entry name" value="Peptidase_S1_PA"/>
</dbReference>
<proteinExistence type="predicted"/>
<keyword evidence="7" id="KW-1015">Disulfide bond</keyword>
<dbReference type="Proteomes" id="UP000681722">
    <property type="component" value="Unassembled WGS sequence"/>
</dbReference>
<keyword evidence="2" id="KW-0964">Secreted</keyword>